<feature type="transmembrane region" description="Helical" evidence="1">
    <location>
        <begin position="27"/>
        <end position="48"/>
    </location>
</feature>
<keyword evidence="1" id="KW-0812">Transmembrane</keyword>
<dbReference type="Proteomes" id="UP000240535">
    <property type="component" value="Unassembled WGS sequence"/>
</dbReference>
<keyword evidence="1" id="KW-0472">Membrane</keyword>
<feature type="transmembrane region" description="Helical" evidence="1">
    <location>
        <begin position="177"/>
        <end position="196"/>
    </location>
</feature>
<keyword evidence="1" id="KW-1133">Transmembrane helix</keyword>
<dbReference type="EMBL" id="PDHH01000004">
    <property type="protein sequence ID" value="PSM51995.1"/>
    <property type="molecule type" value="Genomic_DNA"/>
</dbReference>
<evidence type="ECO:0000256" key="1">
    <source>
        <dbReference type="SAM" id="Phobius"/>
    </source>
</evidence>
<feature type="transmembrane region" description="Helical" evidence="1">
    <location>
        <begin position="310"/>
        <end position="328"/>
    </location>
</feature>
<name>A0A2P8R0G8_9BACT</name>
<gene>
    <name evidence="2" type="ORF">CQ405_05375</name>
</gene>
<feature type="transmembrane region" description="Helical" evidence="1">
    <location>
        <begin position="270"/>
        <end position="290"/>
    </location>
</feature>
<comment type="caution">
    <text evidence="2">The sequence shown here is derived from an EMBL/GenBank/DDBJ whole genome shotgun (WGS) entry which is preliminary data.</text>
</comment>
<organism evidence="2 3">
    <name type="scientific">Campylobacter blaseri</name>
    <dbReference type="NCBI Taxonomy" id="2042961"/>
    <lineage>
        <taxon>Bacteria</taxon>
        <taxon>Pseudomonadati</taxon>
        <taxon>Campylobacterota</taxon>
        <taxon>Epsilonproteobacteria</taxon>
        <taxon>Campylobacterales</taxon>
        <taxon>Campylobacteraceae</taxon>
        <taxon>Campylobacter</taxon>
    </lineage>
</organism>
<accession>A0A2P8R0G8</accession>
<keyword evidence="3" id="KW-1185">Reference proteome</keyword>
<evidence type="ECO:0000313" key="2">
    <source>
        <dbReference type="EMBL" id="PSM51995.1"/>
    </source>
</evidence>
<protein>
    <submittedName>
        <fullName evidence="2">Uncharacterized protein</fullName>
    </submittedName>
</protein>
<feature type="transmembrane region" description="Helical" evidence="1">
    <location>
        <begin position="238"/>
        <end position="258"/>
    </location>
</feature>
<evidence type="ECO:0000313" key="3">
    <source>
        <dbReference type="Proteomes" id="UP000240535"/>
    </source>
</evidence>
<feature type="transmembrane region" description="Helical" evidence="1">
    <location>
        <begin position="54"/>
        <end position="77"/>
    </location>
</feature>
<reference evidence="3" key="1">
    <citation type="submission" date="2017-10" db="EMBL/GenBank/DDBJ databases">
        <title>Campylobacter species from seals.</title>
        <authorList>
            <person name="Gilbert M.J."/>
            <person name="Zomer A.L."/>
            <person name="Timmerman A.J."/>
            <person name="Duim B."/>
            <person name="Wagenaar J.A."/>
        </authorList>
    </citation>
    <scope>NUCLEOTIDE SEQUENCE [LARGE SCALE GENOMIC DNA]</scope>
    <source>
        <strain evidence="3">17S00004-5</strain>
    </source>
</reference>
<dbReference type="AlphaFoldDB" id="A0A2P8R0G8"/>
<dbReference type="RefSeq" id="WP_106871465.1">
    <property type="nucleotide sequence ID" value="NZ_CP053841.1"/>
</dbReference>
<proteinExistence type="predicted"/>
<sequence>MEKTTDEDKPLLVINRKKDFKVVLYEIFYLIWVIVTAFVSLFFMALLHNAISTIIGYSLLILILWHFFCVFSIKQILCYDEYFLIKRLFYTKKIYYNTLHNKYSFSSGINDMSLTLTHKKYKIKTFINKYVFTKDDFSKFIELLESKGIEKNKFFSEIKDNNTNINEQLKSKLTFKIIIGILLGIPICAFLCYIYILGAFKFYLYMDHLYDIISKYLFPNYNTVIPITTEDDFDFGELGLLIGTWYLSIAFLTLYTYIKLLINHFRKEKRLGMFFYFIYFVFIFSAIVAFLETSEIYPTDIYEKSYFFEYTIIATISLIVTFITSIIAHKEVRFFKNKDKENKRSIDNEQINR</sequence>